<protein>
    <recommendedName>
        <fullName evidence="1">Protein NO VEIN C-terminal domain-containing protein</fullName>
    </recommendedName>
</protein>
<dbReference type="EMBL" id="CAJNOU010005589">
    <property type="protein sequence ID" value="CAF1482907.1"/>
    <property type="molecule type" value="Genomic_DNA"/>
</dbReference>
<gene>
    <name evidence="2" type="ORF">SEV965_LOCUS35192</name>
</gene>
<feature type="domain" description="Protein NO VEIN C-terminal" evidence="1">
    <location>
        <begin position="303"/>
        <end position="375"/>
    </location>
</feature>
<dbReference type="Pfam" id="PF13020">
    <property type="entry name" value="NOV_C"/>
    <property type="match status" value="1"/>
</dbReference>
<reference evidence="2" key="1">
    <citation type="submission" date="2021-02" db="EMBL/GenBank/DDBJ databases">
        <authorList>
            <person name="Nowell W R."/>
        </authorList>
    </citation>
    <scope>NUCLEOTIDE SEQUENCE</scope>
</reference>
<feature type="non-terminal residue" evidence="2">
    <location>
        <position position="1"/>
    </location>
</feature>
<organism evidence="2 3">
    <name type="scientific">Rotaria sordida</name>
    <dbReference type="NCBI Taxonomy" id="392033"/>
    <lineage>
        <taxon>Eukaryota</taxon>
        <taxon>Metazoa</taxon>
        <taxon>Spiralia</taxon>
        <taxon>Gnathifera</taxon>
        <taxon>Rotifera</taxon>
        <taxon>Eurotatoria</taxon>
        <taxon>Bdelloidea</taxon>
        <taxon>Philodinida</taxon>
        <taxon>Philodinidae</taxon>
        <taxon>Rotaria</taxon>
    </lineage>
</organism>
<evidence type="ECO:0000313" key="2">
    <source>
        <dbReference type="EMBL" id="CAF1482907.1"/>
    </source>
</evidence>
<comment type="caution">
    <text evidence="2">The sequence shown here is derived from an EMBL/GenBank/DDBJ whole genome shotgun (WGS) entry which is preliminary data.</text>
</comment>
<dbReference type="InterPro" id="IPR024975">
    <property type="entry name" value="NOV_C"/>
</dbReference>
<sequence>LFKHQSLIPSMTQFGWIKLDDKPYIPDDKNVAQLFESESLSIIKLPESSLTMHERKFLDKLQCKNLSEVLKSNVNVTNAKQSDVLKQFYTQTLPFVSNYLYNETDLFDGLYNKRKLNDIVLQMKFFIVDSIEVTFGYNYKSFDHIYHFYLDQKFKKFYLLKIHHYSQSIDTMIQFIINDTVIECQYKRDKLDKYYRKLLAAYSKDQLKQNTTDDNDESKPVDIHSDLTRVDQILNEEKIVIPKSKLEHKQIYQQSNTNSSSYDIHVHDETNKLTIDDKVNKNDSSTTTVRKEYQQSDLYHNNENVSIEWLNETSETGLPYDIKINFIDESEKPHQIEVKTTSKPVDNYLFSVPIQEVVEILKNPTTYYIYRVNLTNRSLTITEDIKLNLSNKRQLELKVNVLTTNDLDSRK</sequence>
<accession>A0A815RXY1</accession>
<name>A0A815RXY1_9BILA</name>
<evidence type="ECO:0000313" key="3">
    <source>
        <dbReference type="Proteomes" id="UP000663889"/>
    </source>
</evidence>
<dbReference type="AlphaFoldDB" id="A0A815RXY1"/>
<dbReference type="Proteomes" id="UP000663889">
    <property type="component" value="Unassembled WGS sequence"/>
</dbReference>
<evidence type="ECO:0000259" key="1">
    <source>
        <dbReference type="Pfam" id="PF13020"/>
    </source>
</evidence>
<proteinExistence type="predicted"/>